<proteinExistence type="predicted"/>
<protein>
    <submittedName>
        <fullName evidence="2">PEP-CTERM sorting domain-containing protein</fullName>
    </submittedName>
</protein>
<accession>A0A1D9G3I2</accession>
<dbReference type="AlphaFoldDB" id="A0A1D9G3I2"/>
<gene>
    <name evidence="2" type="ORF">BJP36_21600</name>
</gene>
<keyword evidence="1" id="KW-0732">Signal</keyword>
<dbReference type="Proteomes" id="UP000176944">
    <property type="component" value="Chromosome"/>
</dbReference>
<organism evidence="2 3">
    <name type="scientific">Moorena producens (strain JHB)</name>
    <dbReference type="NCBI Taxonomy" id="1454205"/>
    <lineage>
        <taxon>Bacteria</taxon>
        <taxon>Bacillati</taxon>
        <taxon>Cyanobacteriota</taxon>
        <taxon>Cyanophyceae</taxon>
        <taxon>Coleofasciculales</taxon>
        <taxon>Coleofasciculaceae</taxon>
        <taxon>Moorena</taxon>
    </lineage>
</organism>
<sequence>MKTLLATALGTVLFTSTAQAATFVVSREALNPNDFLDWSELVEVPEDLVGPPLPTLPNPFSATSPGGLNLNVSIPAGEFARIDQTPVFPGAFDVGDALLFTGLGNPGPLTITFDTPVFGVGTQIQSDPIEIFDYIATIEAFDSLGNSLGSFERPGVSEINAGGGVIFTGVFDSSGDIKTLVLNAKEEGVDVPFAINALSIRSVPISVPEPSVILGLLVIGTGSIVSWLRGLPENN</sequence>
<feature type="signal peptide" evidence="1">
    <location>
        <begin position="1"/>
        <end position="20"/>
    </location>
</feature>
<reference evidence="3" key="1">
    <citation type="submission" date="2016-10" db="EMBL/GenBank/DDBJ databases">
        <title>Comparative genomics uncovers the prolific and rare metabolic potential of the cyanobacterial genus Moorea.</title>
        <authorList>
            <person name="Leao T."/>
            <person name="Castelao G."/>
            <person name="Korobeynikov A."/>
            <person name="Monroe E.A."/>
            <person name="Podell S."/>
            <person name="Glukhov E."/>
            <person name="Allen E."/>
            <person name="Gerwick W.H."/>
            <person name="Gerwick L."/>
        </authorList>
    </citation>
    <scope>NUCLEOTIDE SEQUENCE [LARGE SCALE GENOMIC DNA]</scope>
    <source>
        <strain evidence="3">JHB</strain>
    </source>
</reference>
<dbReference type="EMBL" id="CP017708">
    <property type="protein sequence ID" value="AOY82111.1"/>
    <property type="molecule type" value="Genomic_DNA"/>
</dbReference>
<evidence type="ECO:0000256" key="1">
    <source>
        <dbReference type="SAM" id="SignalP"/>
    </source>
</evidence>
<evidence type="ECO:0000313" key="2">
    <source>
        <dbReference type="EMBL" id="AOY82111.1"/>
    </source>
</evidence>
<feature type="chain" id="PRO_5009441744" evidence="1">
    <location>
        <begin position="21"/>
        <end position="235"/>
    </location>
</feature>
<evidence type="ECO:0000313" key="3">
    <source>
        <dbReference type="Proteomes" id="UP000176944"/>
    </source>
</evidence>
<name>A0A1D9G3I2_MOOP1</name>